<sequence>MVETLVSLCHFGRPPVKWFLQRVLAALATLVVVAVGAGALLGMQYQGEPAEWARSGGDDAIWLGHAWVDGRNGEAEFRALAERVSNSGIRDLYVHTGPLAEDGTLDPELHPTAADFVDRVHEELPEVRVSAWLGQLVPERSAREGRLELAEEETRANVVAAARTVMEIGFDGVHYNFEPLSSGDWNFLSLLEETRAAIGEEAWLSSAVAQIEPIPGFRLLAKAVVGRDKYWSTGYLTRVAELVDQVAIMTYDTGMPMERLYGGYVVHQTRMALDAVPEDVGLLMGVPAYDDEHVMRDPEAETMETATRAVRLGMSERLTEPREGAGVAIYVDFEATDRQWDAYRDGWFTPAAP</sequence>
<dbReference type="Gene3D" id="3.20.20.80">
    <property type="entry name" value="Glycosidases"/>
    <property type="match status" value="1"/>
</dbReference>
<organism evidence="2 3">
    <name type="scientific">Marinactinospora thermotolerans DSM 45154</name>
    <dbReference type="NCBI Taxonomy" id="1122192"/>
    <lineage>
        <taxon>Bacteria</taxon>
        <taxon>Bacillati</taxon>
        <taxon>Actinomycetota</taxon>
        <taxon>Actinomycetes</taxon>
        <taxon>Streptosporangiales</taxon>
        <taxon>Nocardiopsidaceae</taxon>
        <taxon>Marinactinospora</taxon>
    </lineage>
</organism>
<keyword evidence="3" id="KW-1185">Reference proteome</keyword>
<dbReference type="InterPro" id="IPR017853">
    <property type="entry name" value="GH"/>
</dbReference>
<dbReference type="SUPFAM" id="SSF51445">
    <property type="entry name" value="(Trans)glycosidases"/>
    <property type="match status" value="1"/>
</dbReference>
<dbReference type="GO" id="GO:0016787">
    <property type="term" value="F:hydrolase activity"/>
    <property type="evidence" value="ECO:0007669"/>
    <property type="project" value="UniProtKB-KW"/>
</dbReference>
<keyword evidence="2" id="KW-0378">Hydrolase</keyword>
<dbReference type="AlphaFoldDB" id="A0A1T4LLQ4"/>
<keyword evidence="1" id="KW-1133">Transmembrane helix</keyword>
<evidence type="ECO:0000313" key="3">
    <source>
        <dbReference type="Proteomes" id="UP000190637"/>
    </source>
</evidence>
<gene>
    <name evidence="2" type="ORF">SAMN02745673_00734</name>
</gene>
<protein>
    <submittedName>
        <fullName evidence="2">Glycosyl hydrolases family 18</fullName>
    </submittedName>
</protein>
<dbReference type="EMBL" id="FUWS01000002">
    <property type="protein sequence ID" value="SJZ55663.1"/>
    <property type="molecule type" value="Genomic_DNA"/>
</dbReference>
<dbReference type="Proteomes" id="UP000190637">
    <property type="component" value="Unassembled WGS sequence"/>
</dbReference>
<proteinExistence type="predicted"/>
<name>A0A1T4LLQ4_9ACTN</name>
<accession>A0A1T4LLQ4</accession>
<keyword evidence="1" id="KW-0812">Transmembrane</keyword>
<dbReference type="OrthoDB" id="3681635at2"/>
<feature type="transmembrane region" description="Helical" evidence="1">
    <location>
        <begin position="23"/>
        <end position="45"/>
    </location>
</feature>
<reference evidence="2 3" key="1">
    <citation type="submission" date="2017-02" db="EMBL/GenBank/DDBJ databases">
        <authorList>
            <person name="Peterson S.W."/>
        </authorList>
    </citation>
    <scope>NUCLEOTIDE SEQUENCE [LARGE SCALE GENOMIC DNA]</scope>
    <source>
        <strain evidence="2 3">DSM 45154</strain>
    </source>
</reference>
<dbReference type="STRING" id="1122192.SAMN02745673_00734"/>
<evidence type="ECO:0000256" key="1">
    <source>
        <dbReference type="SAM" id="Phobius"/>
    </source>
</evidence>
<keyword evidence="1" id="KW-0472">Membrane</keyword>
<evidence type="ECO:0000313" key="2">
    <source>
        <dbReference type="EMBL" id="SJZ55663.1"/>
    </source>
</evidence>